<dbReference type="Proteomes" id="UP000238937">
    <property type="component" value="Unassembled WGS sequence"/>
</dbReference>
<organism evidence="5 6">
    <name type="scientific">Chamaesiphon polymorphus CCALA 037</name>
    <dbReference type="NCBI Taxonomy" id="2107692"/>
    <lineage>
        <taxon>Bacteria</taxon>
        <taxon>Bacillati</taxon>
        <taxon>Cyanobacteriota</taxon>
        <taxon>Cyanophyceae</taxon>
        <taxon>Gomontiellales</taxon>
        <taxon>Chamaesiphonaceae</taxon>
        <taxon>Chamaesiphon</taxon>
    </lineage>
</organism>
<keyword evidence="1" id="KW-0805">Transcription regulation</keyword>
<protein>
    <submittedName>
        <fullName evidence="5">Transcriptional regulator</fullName>
    </submittedName>
</protein>
<name>A0A2T1GD49_9CYAN</name>
<comment type="caution">
    <text evidence="5">The sequence shown here is derived from an EMBL/GenBank/DDBJ whole genome shotgun (WGS) entry which is preliminary data.</text>
</comment>
<proteinExistence type="predicted"/>
<dbReference type="InterPro" id="IPR002577">
    <property type="entry name" value="HTH_HxlR"/>
</dbReference>
<dbReference type="InterPro" id="IPR036388">
    <property type="entry name" value="WH-like_DNA-bd_sf"/>
</dbReference>
<keyword evidence="3" id="KW-0804">Transcription</keyword>
<evidence type="ECO:0000256" key="2">
    <source>
        <dbReference type="ARBA" id="ARBA00023125"/>
    </source>
</evidence>
<accession>A0A2T1GD49</accession>
<reference evidence="5 6" key="1">
    <citation type="submission" date="2018-03" db="EMBL/GenBank/DDBJ databases">
        <title>The ancient ancestry and fast evolution of plastids.</title>
        <authorList>
            <person name="Moore K.R."/>
            <person name="Magnabosco C."/>
            <person name="Momper L."/>
            <person name="Gold D.A."/>
            <person name="Bosak T."/>
            <person name="Fournier G.P."/>
        </authorList>
    </citation>
    <scope>NUCLEOTIDE SEQUENCE [LARGE SCALE GENOMIC DNA]</scope>
    <source>
        <strain evidence="5 6">CCALA 037</strain>
    </source>
</reference>
<dbReference type="EMBL" id="PVWO01000195">
    <property type="protein sequence ID" value="PSB55317.1"/>
    <property type="molecule type" value="Genomic_DNA"/>
</dbReference>
<evidence type="ECO:0000259" key="4">
    <source>
        <dbReference type="PROSITE" id="PS51118"/>
    </source>
</evidence>
<dbReference type="OrthoDB" id="9791143at2"/>
<dbReference type="PANTHER" id="PTHR33204:SF37">
    <property type="entry name" value="HTH-TYPE TRANSCRIPTIONAL REGULATOR YODB"/>
    <property type="match status" value="1"/>
</dbReference>
<evidence type="ECO:0000313" key="6">
    <source>
        <dbReference type="Proteomes" id="UP000238937"/>
    </source>
</evidence>
<feature type="domain" description="HTH hxlR-type" evidence="4">
    <location>
        <begin position="14"/>
        <end position="111"/>
    </location>
</feature>
<sequence length="111" mass="12746">MTDREDSNILVKQTSAIRMAEDILGCKWSVSVLQLVRQGICRPGAMERSVEGLTTKVLNERLRKLTNYKILHRHAYPEIPPRVEYALTPFGEKFVGILDELAKLEEEFKCL</sequence>
<dbReference type="PROSITE" id="PS51118">
    <property type="entry name" value="HTH_HXLR"/>
    <property type="match status" value="1"/>
</dbReference>
<dbReference type="AlphaFoldDB" id="A0A2T1GD49"/>
<dbReference type="Gene3D" id="1.10.10.10">
    <property type="entry name" value="Winged helix-like DNA-binding domain superfamily/Winged helix DNA-binding domain"/>
    <property type="match status" value="1"/>
</dbReference>
<dbReference type="InterPro" id="IPR036390">
    <property type="entry name" value="WH_DNA-bd_sf"/>
</dbReference>
<evidence type="ECO:0000256" key="1">
    <source>
        <dbReference type="ARBA" id="ARBA00023015"/>
    </source>
</evidence>
<dbReference type="GO" id="GO:0003677">
    <property type="term" value="F:DNA binding"/>
    <property type="evidence" value="ECO:0007669"/>
    <property type="project" value="UniProtKB-KW"/>
</dbReference>
<dbReference type="Pfam" id="PF01638">
    <property type="entry name" value="HxlR"/>
    <property type="match status" value="1"/>
</dbReference>
<keyword evidence="2" id="KW-0238">DNA-binding</keyword>
<keyword evidence="6" id="KW-1185">Reference proteome</keyword>
<gene>
    <name evidence="5" type="ORF">C7B77_15435</name>
</gene>
<evidence type="ECO:0000256" key="3">
    <source>
        <dbReference type="ARBA" id="ARBA00023163"/>
    </source>
</evidence>
<evidence type="ECO:0000313" key="5">
    <source>
        <dbReference type="EMBL" id="PSB55317.1"/>
    </source>
</evidence>
<dbReference type="PANTHER" id="PTHR33204">
    <property type="entry name" value="TRANSCRIPTIONAL REGULATOR, MARR FAMILY"/>
    <property type="match status" value="1"/>
</dbReference>
<dbReference type="RefSeq" id="WP_106306474.1">
    <property type="nucleotide sequence ID" value="NZ_PVWO01000195.1"/>
</dbReference>
<dbReference type="SUPFAM" id="SSF46785">
    <property type="entry name" value="Winged helix' DNA-binding domain"/>
    <property type="match status" value="1"/>
</dbReference>